<protein>
    <submittedName>
        <fullName evidence="3">Uncharacterized protein</fullName>
    </submittedName>
</protein>
<organism evidence="3 4">
    <name type="scientific">Lacipirellula parvula</name>
    <dbReference type="NCBI Taxonomy" id="2650471"/>
    <lineage>
        <taxon>Bacteria</taxon>
        <taxon>Pseudomonadati</taxon>
        <taxon>Planctomycetota</taxon>
        <taxon>Planctomycetia</taxon>
        <taxon>Pirellulales</taxon>
        <taxon>Lacipirellulaceae</taxon>
        <taxon>Lacipirellula</taxon>
    </lineage>
</organism>
<evidence type="ECO:0000313" key="3">
    <source>
        <dbReference type="EMBL" id="BBO33113.1"/>
    </source>
</evidence>
<dbReference type="AlphaFoldDB" id="A0A5K7XFV5"/>
<feature type="compositionally biased region" description="Polar residues" evidence="1">
    <location>
        <begin position="294"/>
        <end position="304"/>
    </location>
</feature>
<feature type="region of interest" description="Disordered" evidence="1">
    <location>
        <begin position="285"/>
        <end position="304"/>
    </location>
</feature>
<evidence type="ECO:0000256" key="2">
    <source>
        <dbReference type="SAM" id="Phobius"/>
    </source>
</evidence>
<keyword evidence="2" id="KW-0472">Membrane</keyword>
<dbReference type="Proteomes" id="UP000326837">
    <property type="component" value="Chromosome"/>
</dbReference>
<accession>A0A5K7XFV5</accession>
<evidence type="ECO:0000313" key="4">
    <source>
        <dbReference type="Proteomes" id="UP000326837"/>
    </source>
</evidence>
<name>A0A5K7XFV5_9BACT</name>
<keyword evidence="2" id="KW-0812">Transmembrane</keyword>
<reference evidence="4" key="1">
    <citation type="submission" date="2019-10" db="EMBL/GenBank/DDBJ databases">
        <title>Lacipirellula parvula gen. nov., sp. nov., representing a lineage of planctomycetes widespread in freshwater anoxic habitats, and description of the family Lacipirellulaceae.</title>
        <authorList>
            <person name="Dedysh S.N."/>
            <person name="Kulichevskaya I.S."/>
            <person name="Beletsky A.V."/>
            <person name="Rakitin A.L."/>
            <person name="Mardanov A.V."/>
            <person name="Ivanova A.A."/>
            <person name="Saltykova V.X."/>
            <person name="Rijpstra W.I.C."/>
            <person name="Sinninghe Damste J.S."/>
            <person name="Ravin N.V."/>
        </authorList>
    </citation>
    <scope>NUCLEOTIDE SEQUENCE [LARGE SCALE GENOMIC DNA]</scope>
    <source>
        <strain evidence="4">PX69</strain>
    </source>
</reference>
<sequence length="745" mass="81404">MASGLHAQTGRSRQPAAPQLANSPFAAIRSVIAAVGPNGLVDVGVDGDGLTLPMGPNGAEYSTPNRYRLSVKSNWPGMYGYRPVQVKIRAENPAASDHELEFRFVGGDWNLRYNSITARTKFMLRQGEQEASTTLLVPQFQSWYRCSWQLNVDGTRDDDLTLISFDANDLVANRGNNGNDVAAAGVLLSSSQQLAAIENLSQTHSNATVALEMLKPEEMPTDWLAYTSLNVVFVPAAQLQTLIDDHPQQATALLRWVSMGGNLWLVSAGSRWQEVTNVEQLLAAREGRDRPQPNEASPASNESSLPVRWKFAQLDGRALDPDQGALLLTDYEIAEVPVAETPVNPANPAAAAAAAAQAMIQPMIDPKLPKDSAEWFAVRGWGLGTIVAFRRNLHGRSEMDNQEATRVFSQSLLAPRQLWGGRFGSTPDDGNVEFNDWLIPGVGLAPVGSFQILITLFVLAIGPLTYWLLRRAGKLPMLIAIVPAAAFLATCGLFAYGILADGLGARVRGRSVTLLDQHTGASASWGRYSYYAGIAPRSGLSVPVDQAMFPILPNWSPVFGFGGRRSANDREIVWYDRQELTRGWIASRTPTQFHALAARKSSKQLQLRPTSAGMRATNKLEVPIMGIAIHDYDGKFYWCEPLAPDEVRVVQPLEQTEVASRVRRLFTENLPELPAGDDGRQPGSYMGYAISDSIMEARLAAINSPQVAGWGPGRYIAFTERAIELDPGLEEVSEERSFHVVEGSW</sequence>
<gene>
    <name evidence="3" type="ORF">PLANPX_2725</name>
</gene>
<feature type="transmembrane region" description="Helical" evidence="2">
    <location>
        <begin position="476"/>
        <end position="499"/>
    </location>
</feature>
<feature type="transmembrane region" description="Helical" evidence="2">
    <location>
        <begin position="450"/>
        <end position="469"/>
    </location>
</feature>
<dbReference type="KEGG" id="lpav:PLANPX_2725"/>
<keyword evidence="4" id="KW-1185">Reference proteome</keyword>
<keyword evidence="2" id="KW-1133">Transmembrane helix</keyword>
<proteinExistence type="predicted"/>
<dbReference type="EMBL" id="AP021861">
    <property type="protein sequence ID" value="BBO33113.1"/>
    <property type="molecule type" value="Genomic_DNA"/>
</dbReference>
<evidence type="ECO:0000256" key="1">
    <source>
        <dbReference type="SAM" id="MobiDB-lite"/>
    </source>
</evidence>